<keyword evidence="1" id="KW-0472">Membrane</keyword>
<proteinExistence type="predicted"/>
<accession>A0ABM6GEL6</accession>
<feature type="transmembrane region" description="Helical" evidence="1">
    <location>
        <begin position="356"/>
        <end position="375"/>
    </location>
</feature>
<name>A0ABM6GEL6_9BACT</name>
<feature type="transmembrane region" description="Helical" evidence="1">
    <location>
        <begin position="203"/>
        <end position="222"/>
    </location>
</feature>
<feature type="transmembrane region" description="Helical" evidence="1">
    <location>
        <begin position="14"/>
        <end position="31"/>
    </location>
</feature>
<keyword evidence="3" id="KW-1185">Reference proteome</keyword>
<dbReference type="RefSeq" id="WP_012057143.1">
    <property type="nucleotide sequence ID" value="NZ_CP007389.1"/>
</dbReference>
<dbReference type="InterPro" id="IPR043748">
    <property type="entry name" value="DUF5693"/>
</dbReference>
<evidence type="ECO:0000313" key="3">
    <source>
        <dbReference type="Proteomes" id="UP000185490"/>
    </source>
</evidence>
<feature type="transmembrane region" description="Helical" evidence="1">
    <location>
        <begin position="290"/>
        <end position="307"/>
    </location>
</feature>
<reference evidence="2 3" key="1">
    <citation type="submission" date="2014-02" db="EMBL/GenBank/DDBJ databases">
        <title>Diversity of Thermotogales isolates from hydrothermal vents.</title>
        <authorList>
            <person name="Haverkamp T.H.A."/>
            <person name="Lossouarn J."/>
            <person name="Geslin C."/>
            <person name="Nesbo C.L."/>
        </authorList>
    </citation>
    <scope>NUCLEOTIDE SEQUENCE [LARGE SCALE GENOMIC DNA]</scope>
    <source>
        <strain evidence="2 3">431</strain>
    </source>
</reference>
<keyword evidence="1" id="KW-0812">Transmembrane</keyword>
<dbReference type="Proteomes" id="UP000185490">
    <property type="component" value="Chromosome"/>
</dbReference>
<evidence type="ECO:0000256" key="1">
    <source>
        <dbReference type="SAM" id="Phobius"/>
    </source>
</evidence>
<keyword evidence="1" id="KW-1133">Transmembrane helix</keyword>
<gene>
    <name evidence="2" type="ORF">BW47_04935</name>
</gene>
<dbReference type="EMBL" id="CP007389">
    <property type="protein sequence ID" value="APT73903.1"/>
    <property type="molecule type" value="Genomic_DNA"/>
</dbReference>
<organism evidence="2 3">
    <name type="scientific">Thermosipho melanesiensis</name>
    <dbReference type="NCBI Taxonomy" id="46541"/>
    <lineage>
        <taxon>Bacteria</taxon>
        <taxon>Thermotogati</taxon>
        <taxon>Thermotogota</taxon>
        <taxon>Thermotogae</taxon>
        <taxon>Thermotogales</taxon>
        <taxon>Fervidobacteriaceae</taxon>
        <taxon>Thermosipho</taxon>
    </lineage>
</organism>
<feature type="transmembrane region" description="Helical" evidence="1">
    <location>
        <begin position="387"/>
        <end position="406"/>
    </location>
</feature>
<feature type="transmembrane region" description="Helical" evidence="1">
    <location>
        <begin position="178"/>
        <end position="197"/>
    </location>
</feature>
<protein>
    <submittedName>
        <fullName evidence="2">Uncharacterized protein</fullName>
    </submittedName>
</protein>
<feature type="transmembrane region" description="Helical" evidence="1">
    <location>
        <begin position="229"/>
        <end position="247"/>
    </location>
</feature>
<sequence length="425" mass="50020">MKIGILSSTFLNKILPWFIILALVSVFFRLLPDLTFMGVKVVFEDSKEVYFFDGKILPPKDAKYVILKDATEIVMDVDELKGKKFGILEFNMSYYVAQSFAENLDNVINVHYIKPEELENYNKDTLFRRLWRSVIERSIDLIVLPKTPLTMKVASTFEKYFGISEPISYIPKLEKLKYVYLIILVVFVFHFFPYVLFLIPLLYFSYSYFVSAVSIVGTIFIFKRLNNNILRFFSYYSLGIFTNLSLYDFEHLNNINVYRGVKLSLILLPAILLTELVITQKSEFKKHIKVFLPIFTIFGMYYIIRSGNYGFVLNFERHIREVLENVFIIRPRTKELLFYPFLFLSTYVDNMFYKKVFQLLGSIALISTFNTFCHIRAPMFINAYRELITLCVSLIVFFAIFSIIRLERSVLNEKNANSIHNRASY</sequence>
<feature type="transmembrane region" description="Helical" evidence="1">
    <location>
        <begin position="259"/>
        <end position="278"/>
    </location>
</feature>
<evidence type="ECO:0000313" key="2">
    <source>
        <dbReference type="EMBL" id="APT73903.1"/>
    </source>
</evidence>
<dbReference type="Pfam" id="PF18949">
    <property type="entry name" value="DUF5693"/>
    <property type="match status" value="1"/>
</dbReference>